<sequence>MKEELGALHKNGTLRNAEKWFSHL</sequence>
<organism evidence="1 2">
    <name type="scientific">Cuscuta epithymum</name>
    <dbReference type="NCBI Taxonomy" id="186058"/>
    <lineage>
        <taxon>Eukaryota</taxon>
        <taxon>Viridiplantae</taxon>
        <taxon>Streptophyta</taxon>
        <taxon>Embryophyta</taxon>
        <taxon>Tracheophyta</taxon>
        <taxon>Spermatophyta</taxon>
        <taxon>Magnoliopsida</taxon>
        <taxon>eudicotyledons</taxon>
        <taxon>Gunneridae</taxon>
        <taxon>Pentapetalae</taxon>
        <taxon>asterids</taxon>
        <taxon>lamiids</taxon>
        <taxon>Solanales</taxon>
        <taxon>Convolvulaceae</taxon>
        <taxon>Cuscuteae</taxon>
        <taxon>Cuscuta</taxon>
        <taxon>Cuscuta subgen. Cuscuta</taxon>
    </lineage>
</organism>
<protein>
    <submittedName>
        <fullName evidence="1">Uncharacterized protein</fullName>
    </submittedName>
</protein>
<dbReference type="Proteomes" id="UP001152523">
    <property type="component" value="Unassembled WGS sequence"/>
</dbReference>
<evidence type="ECO:0000313" key="1">
    <source>
        <dbReference type="EMBL" id="CAH9146190.1"/>
    </source>
</evidence>
<accession>A0AAV0GE42</accession>
<reference evidence="1" key="1">
    <citation type="submission" date="2022-07" db="EMBL/GenBank/DDBJ databases">
        <authorList>
            <person name="Macas J."/>
            <person name="Novak P."/>
            <person name="Neumann P."/>
        </authorList>
    </citation>
    <scope>NUCLEOTIDE SEQUENCE</scope>
</reference>
<keyword evidence="2" id="KW-1185">Reference proteome</keyword>
<gene>
    <name evidence="1" type="ORF">CEPIT_LOCUS42794</name>
</gene>
<evidence type="ECO:0000313" key="2">
    <source>
        <dbReference type="Proteomes" id="UP001152523"/>
    </source>
</evidence>
<dbReference type="EMBL" id="CAMAPF010001094">
    <property type="protein sequence ID" value="CAH9146190.1"/>
    <property type="molecule type" value="Genomic_DNA"/>
</dbReference>
<proteinExistence type="predicted"/>
<dbReference type="AlphaFoldDB" id="A0AAV0GE42"/>
<comment type="caution">
    <text evidence="1">The sequence shown here is derived from an EMBL/GenBank/DDBJ whole genome shotgun (WGS) entry which is preliminary data.</text>
</comment>
<name>A0AAV0GE42_9ASTE</name>